<dbReference type="PROSITE" id="PS00217">
    <property type="entry name" value="SUGAR_TRANSPORT_2"/>
    <property type="match status" value="1"/>
</dbReference>
<keyword evidence="5 8" id="KW-1133">Transmembrane helix</keyword>
<evidence type="ECO:0000256" key="6">
    <source>
        <dbReference type="ARBA" id="ARBA00023136"/>
    </source>
</evidence>
<feature type="transmembrane region" description="Helical" evidence="8">
    <location>
        <begin position="396"/>
        <end position="418"/>
    </location>
</feature>
<feature type="transmembrane region" description="Helical" evidence="8">
    <location>
        <begin position="299"/>
        <end position="319"/>
    </location>
</feature>
<dbReference type="Proteomes" id="UP000799537">
    <property type="component" value="Unassembled WGS sequence"/>
</dbReference>
<dbReference type="PROSITE" id="PS50850">
    <property type="entry name" value="MFS"/>
    <property type="match status" value="1"/>
</dbReference>
<dbReference type="SUPFAM" id="SSF103473">
    <property type="entry name" value="MFS general substrate transporter"/>
    <property type="match status" value="1"/>
</dbReference>
<dbReference type="InterPro" id="IPR005829">
    <property type="entry name" value="Sugar_transporter_CS"/>
</dbReference>
<evidence type="ECO:0000313" key="11">
    <source>
        <dbReference type="Proteomes" id="UP000799537"/>
    </source>
</evidence>
<dbReference type="GeneID" id="54569750"/>
<dbReference type="Pfam" id="PF00083">
    <property type="entry name" value="Sugar_tr"/>
    <property type="match status" value="1"/>
</dbReference>
<dbReference type="OrthoDB" id="6133115at2759"/>
<evidence type="ECO:0000256" key="3">
    <source>
        <dbReference type="ARBA" id="ARBA00022448"/>
    </source>
</evidence>
<evidence type="ECO:0000256" key="4">
    <source>
        <dbReference type="ARBA" id="ARBA00022692"/>
    </source>
</evidence>
<evidence type="ECO:0000259" key="9">
    <source>
        <dbReference type="PROSITE" id="PS50850"/>
    </source>
</evidence>
<dbReference type="InterPro" id="IPR036259">
    <property type="entry name" value="MFS_trans_sf"/>
</dbReference>
<feature type="domain" description="Major facilitator superfamily (MFS) profile" evidence="9">
    <location>
        <begin position="13"/>
        <end position="448"/>
    </location>
</feature>
<protein>
    <recommendedName>
        <fullName evidence="9">Major facilitator superfamily (MFS) profile domain-containing protein</fullName>
    </recommendedName>
</protein>
<keyword evidence="6 8" id="KW-0472">Membrane</keyword>
<evidence type="ECO:0000256" key="8">
    <source>
        <dbReference type="SAM" id="Phobius"/>
    </source>
</evidence>
<dbReference type="InterPro" id="IPR020846">
    <property type="entry name" value="MFS_dom"/>
</dbReference>
<name>A0A6A6CPM5_ZASCE</name>
<dbReference type="PRINTS" id="PR00171">
    <property type="entry name" value="SUGRTRNSPORT"/>
</dbReference>
<dbReference type="GO" id="GO:0005351">
    <property type="term" value="F:carbohydrate:proton symporter activity"/>
    <property type="evidence" value="ECO:0007669"/>
    <property type="project" value="TreeGrafter"/>
</dbReference>
<evidence type="ECO:0000256" key="2">
    <source>
        <dbReference type="ARBA" id="ARBA00010992"/>
    </source>
</evidence>
<evidence type="ECO:0000313" key="10">
    <source>
        <dbReference type="EMBL" id="KAF2169084.1"/>
    </source>
</evidence>
<evidence type="ECO:0000256" key="1">
    <source>
        <dbReference type="ARBA" id="ARBA00004141"/>
    </source>
</evidence>
<keyword evidence="11" id="KW-1185">Reference proteome</keyword>
<organism evidence="10 11">
    <name type="scientific">Zasmidium cellare ATCC 36951</name>
    <dbReference type="NCBI Taxonomy" id="1080233"/>
    <lineage>
        <taxon>Eukaryota</taxon>
        <taxon>Fungi</taxon>
        <taxon>Dikarya</taxon>
        <taxon>Ascomycota</taxon>
        <taxon>Pezizomycotina</taxon>
        <taxon>Dothideomycetes</taxon>
        <taxon>Dothideomycetidae</taxon>
        <taxon>Mycosphaerellales</taxon>
        <taxon>Mycosphaerellaceae</taxon>
        <taxon>Zasmidium</taxon>
    </lineage>
</organism>
<gene>
    <name evidence="10" type="ORF">M409DRAFT_65371</name>
</gene>
<dbReference type="AlphaFoldDB" id="A0A6A6CPM5"/>
<feature type="transmembrane region" description="Helical" evidence="8">
    <location>
        <begin position="171"/>
        <end position="192"/>
    </location>
</feature>
<accession>A0A6A6CPM5</accession>
<evidence type="ECO:0000256" key="5">
    <source>
        <dbReference type="ARBA" id="ARBA00022989"/>
    </source>
</evidence>
<reference evidence="10" key="1">
    <citation type="journal article" date="2020" name="Stud. Mycol.">
        <title>101 Dothideomycetes genomes: a test case for predicting lifestyles and emergence of pathogens.</title>
        <authorList>
            <person name="Haridas S."/>
            <person name="Albert R."/>
            <person name="Binder M."/>
            <person name="Bloem J."/>
            <person name="Labutti K."/>
            <person name="Salamov A."/>
            <person name="Andreopoulos B."/>
            <person name="Baker S."/>
            <person name="Barry K."/>
            <person name="Bills G."/>
            <person name="Bluhm B."/>
            <person name="Cannon C."/>
            <person name="Castanera R."/>
            <person name="Culley D."/>
            <person name="Daum C."/>
            <person name="Ezra D."/>
            <person name="Gonzalez J."/>
            <person name="Henrissat B."/>
            <person name="Kuo A."/>
            <person name="Liang C."/>
            <person name="Lipzen A."/>
            <person name="Lutzoni F."/>
            <person name="Magnuson J."/>
            <person name="Mondo S."/>
            <person name="Nolan M."/>
            <person name="Ohm R."/>
            <person name="Pangilinan J."/>
            <person name="Park H.-J."/>
            <person name="Ramirez L."/>
            <person name="Alfaro M."/>
            <person name="Sun H."/>
            <person name="Tritt A."/>
            <person name="Yoshinaga Y."/>
            <person name="Zwiers L.-H."/>
            <person name="Turgeon B."/>
            <person name="Goodwin S."/>
            <person name="Spatafora J."/>
            <person name="Crous P."/>
            <person name="Grigoriev I."/>
        </authorList>
    </citation>
    <scope>NUCLEOTIDE SEQUENCE</scope>
    <source>
        <strain evidence="10">ATCC 36951</strain>
    </source>
</reference>
<keyword evidence="3 7" id="KW-0813">Transport</keyword>
<feature type="transmembrane region" description="Helical" evidence="8">
    <location>
        <begin position="84"/>
        <end position="104"/>
    </location>
</feature>
<sequence length="512" mass="56070">MFELRGTALIAVILIASGLDFLLFGYDQGLFGGILGGHRFKTMLGDPSPTMTGLVTGVYDIGCALGAVAAFIWGEQLGRKRSIILANIIVIVGAAVQTACYSYGQMIGGRIIGGIGVGLSTVAVPILQSETLPSHNRGALLVVQSALIIIGVAIASWLCFATLYAQSSLQWRFPIACQILFSLLVLGCCPFLPETPRWLAKHGKIEEARHTISRLLNKPEDDPEVKGQLNEILEAINAENEDGEPSWAETFSNATKSRNLHRVLLGMGPYMMNQWSGINALCYYLAYILQTYLNFSTSMSLILTSAAFTQYAIFSWPPYFYIDKIGRRWTVIWSSIGCAICMAVIAGCLISQTYATASAAVAFMFIYLDAFTLGILPVSWSYSAEIQPLRVRNKSTAVGVFSHWMSNFVVVMVTPIGLSSIGGNYFWIWAIVCASFVPLTYFFGVETSGRTLEQIDTMFIDGPRVCMGLDKNHTKVIRATAADEENRYRAFAKLDEKDSASQVEVVETTAKI</sequence>
<evidence type="ECO:0000256" key="7">
    <source>
        <dbReference type="RuleBase" id="RU003346"/>
    </source>
</evidence>
<comment type="similarity">
    <text evidence="2 7">Belongs to the major facilitator superfamily. Sugar transporter (TC 2.A.1.1) family.</text>
</comment>
<feature type="transmembrane region" description="Helical" evidence="8">
    <location>
        <begin position="139"/>
        <end position="165"/>
    </location>
</feature>
<dbReference type="EMBL" id="ML993589">
    <property type="protein sequence ID" value="KAF2169084.1"/>
    <property type="molecule type" value="Genomic_DNA"/>
</dbReference>
<proteinExistence type="inferred from homology"/>
<keyword evidence="4 8" id="KW-0812">Transmembrane</keyword>
<dbReference type="NCBIfam" id="TIGR00879">
    <property type="entry name" value="SP"/>
    <property type="match status" value="1"/>
</dbReference>
<feature type="transmembrane region" description="Helical" evidence="8">
    <location>
        <begin position="360"/>
        <end position="384"/>
    </location>
</feature>
<feature type="transmembrane region" description="Helical" evidence="8">
    <location>
        <begin position="331"/>
        <end position="354"/>
    </location>
</feature>
<dbReference type="FunFam" id="1.20.1250.20:FF:000134">
    <property type="entry name" value="MFS sugar transporter protein"/>
    <property type="match status" value="1"/>
</dbReference>
<comment type="subcellular location">
    <subcellularLocation>
        <location evidence="1">Membrane</location>
        <topology evidence="1">Multi-pass membrane protein</topology>
    </subcellularLocation>
</comment>
<dbReference type="PANTHER" id="PTHR48022">
    <property type="entry name" value="PLASTIDIC GLUCOSE TRANSPORTER 4"/>
    <property type="match status" value="1"/>
</dbReference>
<feature type="transmembrane region" description="Helical" evidence="8">
    <location>
        <begin position="7"/>
        <end position="26"/>
    </location>
</feature>
<dbReference type="PANTHER" id="PTHR48022:SF28">
    <property type="entry name" value="MAJOR FACILITATOR SUPERFAMILY (MFS) PROFILE DOMAIN-CONTAINING PROTEIN-RELATED"/>
    <property type="match status" value="1"/>
</dbReference>
<dbReference type="InterPro" id="IPR050360">
    <property type="entry name" value="MFS_Sugar_Transporters"/>
</dbReference>
<dbReference type="Gene3D" id="1.20.1250.20">
    <property type="entry name" value="MFS general substrate transporter like domains"/>
    <property type="match status" value="1"/>
</dbReference>
<dbReference type="InterPro" id="IPR003663">
    <property type="entry name" value="Sugar/inositol_transpt"/>
</dbReference>
<dbReference type="RefSeq" id="XP_033669973.1">
    <property type="nucleotide sequence ID" value="XM_033816478.1"/>
</dbReference>
<feature type="transmembrane region" description="Helical" evidence="8">
    <location>
        <begin position="424"/>
        <end position="444"/>
    </location>
</feature>
<dbReference type="GO" id="GO:0016020">
    <property type="term" value="C:membrane"/>
    <property type="evidence" value="ECO:0007669"/>
    <property type="project" value="UniProtKB-SubCell"/>
</dbReference>
<dbReference type="InterPro" id="IPR005828">
    <property type="entry name" value="MFS_sugar_transport-like"/>
</dbReference>
<feature type="transmembrane region" description="Helical" evidence="8">
    <location>
        <begin position="51"/>
        <end position="72"/>
    </location>
</feature>
<feature type="transmembrane region" description="Helical" evidence="8">
    <location>
        <begin position="110"/>
        <end position="127"/>
    </location>
</feature>